<dbReference type="AlphaFoldDB" id="A0A6H0Y0Q7"/>
<feature type="region of interest" description="Disordered" evidence="2">
    <location>
        <begin position="101"/>
        <end position="129"/>
    </location>
</feature>
<evidence type="ECO:0000313" key="4">
    <source>
        <dbReference type="Proteomes" id="UP000503462"/>
    </source>
</evidence>
<dbReference type="Pfam" id="PF11176">
    <property type="entry name" value="Tma16"/>
    <property type="match status" value="1"/>
</dbReference>
<dbReference type="InterPro" id="IPR021346">
    <property type="entry name" value="Tma16"/>
</dbReference>
<comment type="similarity">
    <text evidence="1">Belongs to the TMA16 family.</text>
</comment>
<feature type="compositionally biased region" description="Basic and acidic residues" evidence="2">
    <location>
        <begin position="106"/>
        <end position="122"/>
    </location>
</feature>
<dbReference type="Proteomes" id="UP000503462">
    <property type="component" value="Chromosome 4"/>
</dbReference>
<dbReference type="EMBL" id="CP051142">
    <property type="protein sequence ID" value="QIX00593.1"/>
    <property type="molecule type" value="Genomic_DNA"/>
</dbReference>
<dbReference type="PANTHER" id="PTHR13349:SF2">
    <property type="entry name" value="TRANSLATION MACHINERY-ASSOCIATED PROTEIN 16"/>
    <property type="match status" value="1"/>
</dbReference>
<keyword evidence="4" id="KW-1185">Reference proteome</keyword>
<gene>
    <name evidence="3" type="ORF">AMS68_006110</name>
</gene>
<dbReference type="Gene3D" id="1.20.1440.170">
    <property type="entry name" value="Translation machinery-associated protein 16-like"/>
    <property type="match status" value="1"/>
</dbReference>
<dbReference type="OrthoDB" id="270284at2759"/>
<sequence length="257" mass="29629">MKTERSLEVDARNATHRTTTTIPPQLLPRLQSWTYDERTAAQNGVTERALIYTYLSCVRSASSVRRFCTVTVLAIPYTHLEHARLDSLRYVKDAVQPVESSEACQQEERQLRRAGNRDDRVSRTQSAKHKANGKWLDRVVFLQDNLPDTLHPLDLAEIHDLLKDFVARHDQEIEQLKSERRAGRPASNRQTLLEQLVDSERKEYDSGFWMPNLQDEETLVKLDKWNGDWSGLTNLRYIRLSANSDLKESAFPPRGAS</sequence>
<name>A0A6H0Y0Q7_9PEZI</name>
<proteinExistence type="inferred from homology"/>
<evidence type="ECO:0000313" key="3">
    <source>
        <dbReference type="EMBL" id="QIX00593.1"/>
    </source>
</evidence>
<evidence type="ECO:0000256" key="1">
    <source>
        <dbReference type="ARBA" id="ARBA00034127"/>
    </source>
</evidence>
<reference evidence="3 4" key="1">
    <citation type="journal article" date="2016" name="Sci. Rep.">
        <title>Peltaster fructicola genome reveals evolution from an invasive phytopathogen to an ectophytic parasite.</title>
        <authorList>
            <person name="Xu C."/>
            <person name="Chen H."/>
            <person name="Gleason M.L."/>
            <person name="Xu J.R."/>
            <person name="Liu H."/>
            <person name="Zhang R."/>
            <person name="Sun G."/>
        </authorList>
    </citation>
    <scope>NUCLEOTIDE SEQUENCE [LARGE SCALE GENOMIC DNA]</scope>
    <source>
        <strain evidence="3 4">LNHT1506</strain>
    </source>
</reference>
<protein>
    <submittedName>
        <fullName evidence="3">Uncharacterized protein</fullName>
    </submittedName>
</protein>
<dbReference type="InterPro" id="IPR038356">
    <property type="entry name" value="Tma16_sf"/>
</dbReference>
<accession>A0A6H0Y0Q7</accession>
<dbReference type="GO" id="GO:0005634">
    <property type="term" value="C:nucleus"/>
    <property type="evidence" value="ECO:0007669"/>
    <property type="project" value="TreeGrafter"/>
</dbReference>
<organism evidence="3 4">
    <name type="scientific">Peltaster fructicola</name>
    <dbReference type="NCBI Taxonomy" id="286661"/>
    <lineage>
        <taxon>Eukaryota</taxon>
        <taxon>Fungi</taxon>
        <taxon>Dikarya</taxon>
        <taxon>Ascomycota</taxon>
        <taxon>Pezizomycotina</taxon>
        <taxon>Dothideomycetes</taxon>
        <taxon>Dothideomycetes incertae sedis</taxon>
        <taxon>Peltaster</taxon>
    </lineage>
</organism>
<dbReference type="PANTHER" id="PTHR13349">
    <property type="entry name" value="TRANSLATION MACHINERY-ASSOCIATED PROTEIN 16"/>
    <property type="match status" value="1"/>
</dbReference>
<evidence type="ECO:0000256" key="2">
    <source>
        <dbReference type="SAM" id="MobiDB-lite"/>
    </source>
</evidence>